<gene>
    <name evidence="1" type="ORF">JG688_00004862</name>
</gene>
<dbReference type="Proteomes" id="UP000709295">
    <property type="component" value="Unassembled WGS sequence"/>
</dbReference>
<accession>A0A8J5JDN3</accession>
<name>A0A8J5JDN3_9STRA</name>
<dbReference type="EMBL" id="JAENGY010000180">
    <property type="protein sequence ID" value="KAG6970435.1"/>
    <property type="molecule type" value="Genomic_DNA"/>
</dbReference>
<dbReference type="AlphaFoldDB" id="A0A8J5JDN3"/>
<keyword evidence="2" id="KW-1185">Reference proteome</keyword>
<protein>
    <submittedName>
        <fullName evidence="1">Uncharacterized protein</fullName>
    </submittedName>
</protein>
<comment type="caution">
    <text evidence="1">The sequence shown here is derived from an EMBL/GenBank/DDBJ whole genome shotgun (WGS) entry which is preliminary data.</text>
</comment>
<dbReference type="PANTHER" id="PTHR33889:SF7">
    <property type="entry name" value="OS04G0681850 PROTEIN"/>
    <property type="match status" value="1"/>
</dbReference>
<proteinExistence type="predicted"/>
<reference evidence="1" key="1">
    <citation type="submission" date="2021-01" db="EMBL/GenBank/DDBJ databases">
        <title>Phytophthora aleatoria, a newly-described species from Pinus radiata is distinct from Phytophthora cactorum isolates based on comparative genomics.</title>
        <authorList>
            <person name="Mcdougal R."/>
            <person name="Panda P."/>
            <person name="Williams N."/>
            <person name="Studholme D.J."/>
        </authorList>
    </citation>
    <scope>NUCLEOTIDE SEQUENCE</scope>
    <source>
        <strain evidence="1">NZFS 4037</strain>
    </source>
</reference>
<organism evidence="1 2">
    <name type="scientific">Phytophthora aleatoria</name>
    <dbReference type="NCBI Taxonomy" id="2496075"/>
    <lineage>
        <taxon>Eukaryota</taxon>
        <taxon>Sar</taxon>
        <taxon>Stramenopiles</taxon>
        <taxon>Oomycota</taxon>
        <taxon>Peronosporomycetes</taxon>
        <taxon>Peronosporales</taxon>
        <taxon>Peronosporaceae</taxon>
        <taxon>Phytophthora</taxon>
    </lineage>
</organism>
<evidence type="ECO:0000313" key="1">
    <source>
        <dbReference type="EMBL" id="KAG6970435.1"/>
    </source>
</evidence>
<sequence>MKHLSSRKPRDLSSVLEQLRHVDLQQRTTIRATSRKCIVPLTILFRRLKQGKMRSCMRVVKPALNDDNLKIRIKF</sequence>
<dbReference type="PANTHER" id="PTHR33889">
    <property type="entry name" value="OS04G0681850 PROTEIN"/>
    <property type="match status" value="1"/>
</dbReference>
<evidence type="ECO:0000313" key="2">
    <source>
        <dbReference type="Proteomes" id="UP000709295"/>
    </source>
</evidence>